<evidence type="ECO:0000259" key="8">
    <source>
        <dbReference type="Pfam" id="PF02781"/>
    </source>
</evidence>
<evidence type="ECO:0000259" key="7">
    <source>
        <dbReference type="Pfam" id="PF00479"/>
    </source>
</evidence>
<evidence type="ECO:0000256" key="1">
    <source>
        <dbReference type="ARBA" id="ARBA00004937"/>
    </source>
</evidence>
<comment type="catalytic activity">
    <reaction evidence="6">
        <text>D-glucose 6-phosphate + NADP(+) = 6-phospho-D-glucono-1,5-lactone + NADPH + H(+)</text>
        <dbReference type="Rhea" id="RHEA:15841"/>
        <dbReference type="ChEBI" id="CHEBI:15378"/>
        <dbReference type="ChEBI" id="CHEBI:57783"/>
        <dbReference type="ChEBI" id="CHEBI:57955"/>
        <dbReference type="ChEBI" id="CHEBI:58349"/>
        <dbReference type="ChEBI" id="CHEBI:61548"/>
        <dbReference type="EC" id="1.1.1.49"/>
    </reaction>
</comment>
<gene>
    <name evidence="6 9" type="primary">zwf</name>
    <name evidence="9" type="ORF">IPN02_16595</name>
</gene>
<evidence type="ECO:0000256" key="5">
    <source>
        <dbReference type="ARBA" id="ARBA00023277"/>
    </source>
</evidence>
<dbReference type="InterPro" id="IPR022674">
    <property type="entry name" value="G6P_DH_NAD-bd"/>
</dbReference>
<dbReference type="Pfam" id="PF00479">
    <property type="entry name" value="G6PD_N"/>
    <property type="match status" value="1"/>
</dbReference>
<dbReference type="PRINTS" id="PR00079">
    <property type="entry name" value="G6PDHDRGNASE"/>
</dbReference>
<dbReference type="NCBIfam" id="NF009492">
    <property type="entry name" value="PRK12853.1-3"/>
    <property type="match status" value="1"/>
</dbReference>
<feature type="binding site" evidence="6">
    <location>
        <begin position="116"/>
        <end position="117"/>
    </location>
    <ligand>
        <name>NADP(+)</name>
        <dbReference type="ChEBI" id="CHEBI:58349"/>
    </ligand>
</feature>
<dbReference type="HAMAP" id="MF_00966">
    <property type="entry name" value="G6PD"/>
    <property type="match status" value="1"/>
</dbReference>
<dbReference type="AlphaFoldDB" id="A0A936NDM3"/>
<dbReference type="Gene3D" id="3.40.50.720">
    <property type="entry name" value="NAD(P)-binding Rossmann-like Domain"/>
    <property type="match status" value="1"/>
</dbReference>
<feature type="domain" description="Glucose-6-phosphate dehydrogenase NAD-binding" evidence="7">
    <location>
        <begin position="40"/>
        <end position="203"/>
    </location>
</feature>
<dbReference type="SUPFAM" id="SSF55347">
    <property type="entry name" value="Glyceraldehyde-3-phosphate dehydrogenase-like, C-terminal domain"/>
    <property type="match status" value="1"/>
</dbReference>
<feature type="binding site" evidence="6">
    <location>
        <position position="203"/>
    </location>
    <ligand>
        <name>substrate</name>
    </ligand>
</feature>
<dbReference type="NCBIfam" id="TIGR00871">
    <property type="entry name" value="zwf"/>
    <property type="match status" value="1"/>
</dbReference>
<evidence type="ECO:0000256" key="6">
    <source>
        <dbReference type="HAMAP-Rule" id="MF_00966"/>
    </source>
</evidence>
<evidence type="ECO:0000256" key="4">
    <source>
        <dbReference type="ARBA" id="ARBA00023002"/>
    </source>
</evidence>
<feature type="active site" description="Proton acceptor" evidence="6">
    <location>
        <position position="261"/>
    </location>
</feature>
<evidence type="ECO:0000313" key="10">
    <source>
        <dbReference type="Proteomes" id="UP000727993"/>
    </source>
</evidence>
<proteinExistence type="inferred from homology"/>
<comment type="function">
    <text evidence="6">Catalyzes the oxidation of glucose 6-phosphate to 6-phosphogluconolactone.</text>
</comment>
<dbReference type="Gene3D" id="3.30.360.10">
    <property type="entry name" value="Dihydrodipicolinate Reductase, domain 2"/>
    <property type="match status" value="1"/>
</dbReference>
<protein>
    <recommendedName>
        <fullName evidence="6">Glucose-6-phosphate 1-dehydrogenase</fullName>
        <shortName evidence="6">G6PD</shortName>
        <ecNumber evidence="6">1.1.1.49</ecNumber>
    </recommendedName>
</protein>
<dbReference type="GO" id="GO:0050661">
    <property type="term" value="F:NADP binding"/>
    <property type="evidence" value="ECO:0007669"/>
    <property type="project" value="UniProtKB-UniRule"/>
</dbReference>
<keyword evidence="5 6" id="KW-0119">Carbohydrate metabolism</keyword>
<dbReference type="SUPFAM" id="SSF51735">
    <property type="entry name" value="NAD(P)-binding Rossmann-fold domains"/>
    <property type="match status" value="1"/>
</dbReference>
<dbReference type="GO" id="GO:0009051">
    <property type="term" value="P:pentose-phosphate shunt, oxidative branch"/>
    <property type="evidence" value="ECO:0007669"/>
    <property type="project" value="TreeGrafter"/>
</dbReference>
<evidence type="ECO:0000256" key="3">
    <source>
        <dbReference type="ARBA" id="ARBA00022857"/>
    </source>
</evidence>
<feature type="domain" description="Glucose-6-phosphate dehydrogenase C-terminal" evidence="8">
    <location>
        <begin position="211"/>
        <end position="486"/>
    </location>
</feature>
<dbReference type="PANTHER" id="PTHR23429:SF0">
    <property type="entry name" value="GLUCOSE-6-PHOSPHATE 1-DEHYDROGENASE"/>
    <property type="match status" value="1"/>
</dbReference>
<dbReference type="InterPro" id="IPR036291">
    <property type="entry name" value="NAD(P)-bd_dom_sf"/>
</dbReference>
<dbReference type="Proteomes" id="UP000727993">
    <property type="component" value="Unassembled WGS sequence"/>
</dbReference>
<feature type="binding site" evidence="6">
    <location>
        <position position="347"/>
    </location>
    <ligand>
        <name>substrate</name>
    </ligand>
</feature>
<dbReference type="InterPro" id="IPR022675">
    <property type="entry name" value="G6P_DH_C"/>
</dbReference>
<comment type="similarity">
    <text evidence="6">Belongs to the glucose-6-phosphate dehydrogenase family.</text>
</comment>
<sequence length="491" mass="54000">MPTRRNAWSTEAEGLARAPADYTERGADVTDAPRKCDVFVVFGITGDLAKVMTFRSLYRLERRGLIDCPIVGVAFEDWTKDQLVERARDSIVGTGEELDDEVFGRLANRMSYVQGDFADDSTYGRVGAAIAGVEQPVFYLEIPPFLFATVIKGLSDAGLTGTARVVVEKPFGNDLASARALSDELHQYLDESQLLRIDHYLGKMGLEEILYLRFANTLLEPVWNRNHVESVQITLAENFGVADRGHFYDPIGALRDVVVNHLMQVVAAAAMEPPAGGHPGYLKDAVVAAFRAVDDADPAHYVRGQYDGYLDVDGVAADSTTETFAALRLEIDNWRWSGVPFFIRTGKCLATTQTELRLVLKNPPRLGFGELRGHRAETDQIVVKLDPSTGVQITLDALRSGTPHPEPITLDMLFADEGGEGPTPYEVLLHAAMIGAKTRFTRQDGVEEAWRIMQPLLHSPPPVHTYAPGTMGPEAADALVNGIGKWHEPWT</sequence>
<dbReference type="GO" id="GO:0006006">
    <property type="term" value="P:glucose metabolic process"/>
    <property type="evidence" value="ECO:0007669"/>
    <property type="project" value="UniProtKB-KW"/>
</dbReference>
<evidence type="ECO:0000256" key="2">
    <source>
        <dbReference type="ARBA" id="ARBA00022526"/>
    </source>
</evidence>
<dbReference type="PANTHER" id="PTHR23429">
    <property type="entry name" value="GLUCOSE-6-PHOSPHATE 1-DEHYDROGENASE G6PD"/>
    <property type="match status" value="1"/>
</dbReference>
<feature type="binding site" evidence="6">
    <location>
        <position position="199"/>
    </location>
    <ligand>
        <name>substrate</name>
    </ligand>
</feature>
<keyword evidence="3 6" id="KW-0521">NADP</keyword>
<name>A0A936NDM3_9ACTN</name>
<comment type="caution">
    <text evidence="9">The sequence shown here is derived from an EMBL/GenBank/DDBJ whole genome shotgun (WGS) entry which is preliminary data.</text>
</comment>
<dbReference type="GO" id="GO:0004345">
    <property type="term" value="F:glucose-6-phosphate dehydrogenase activity"/>
    <property type="evidence" value="ECO:0007669"/>
    <property type="project" value="UniProtKB-UniRule"/>
</dbReference>
<feature type="binding site" evidence="6">
    <location>
        <position position="256"/>
    </location>
    <ligand>
        <name>substrate</name>
    </ligand>
</feature>
<organism evidence="9 10">
    <name type="scientific">Candidatus Neomicrothrix subdominans</name>
    <dbReference type="NCBI Taxonomy" id="2954438"/>
    <lineage>
        <taxon>Bacteria</taxon>
        <taxon>Bacillati</taxon>
        <taxon>Actinomycetota</taxon>
        <taxon>Acidimicrobiia</taxon>
        <taxon>Acidimicrobiales</taxon>
        <taxon>Microthrixaceae</taxon>
        <taxon>Candidatus Neomicrothrix</taxon>
    </lineage>
</organism>
<dbReference type="InterPro" id="IPR001282">
    <property type="entry name" value="G6P_DH"/>
</dbReference>
<keyword evidence="2 6" id="KW-0313">Glucose metabolism</keyword>
<dbReference type="EC" id="1.1.1.49" evidence="6"/>
<accession>A0A936NDM3</accession>
<comment type="pathway">
    <text evidence="1 6">Carbohydrate degradation; pentose phosphate pathway; D-ribulose 5-phosphate from D-glucose 6-phosphate (oxidative stage): step 1/3.</text>
</comment>
<feature type="binding site" evidence="6">
    <location>
        <position position="169"/>
    </location>
    <ligand>
        <name>NADP(+)</name>
        <dbReference type="ChEBI" id="CHEBI:58349"/>
    </ligand>
</feature>
<dbReference type="PIRSF" id="PIRSF000110">
    <property type="entry name" value="G6PD"/>
    <property type="match status" value="1"/>
</dbReference>
<dbReference type="GO" id="GO:0005829">
    <property type="term" value="C:cytosol"/>
    <property type="evidence" value="ECO:0007669"/>
    <property type="project" value="TreeGrafter"/>
</dbReference>
<keyword evidence="4 6" id="KW-0560">Oxidoreductase</keyword>
<dbReference type="Pfam" id="PF02781">
    <property type="entry name" value="G6PD_C"/>
    <property type="match status" value="1"/>
</dbReference>
<feature type="binding site" evidence="6">
    <location>
        <position position="237"/>
    </location>
    <ligand>
        <name>substrate</name>
    </ligand>
</feature>
<comment type="caution">
    <text evidence="6">Lacks conserved residue(s) required for the propagation of feature annotation.</text>
</comment>
<evidence type="ECO:0000313" key="9">
    <source>
        <dbReference type="EMBL" id="MBK9298412.1"/>
    </source>
</evidence>
<reference evidence="9 10" key="1">
    <citation type="submission" date="2020-10" db="EMBL/GenBank/DDBJ databases">
        <title>Connecting structure to function with the recovery of over 1000 high-quality activated sludge metagenome-assembled genomes encoding full-length rRNA genes using long-read sequencing.</title>
        <authorList>
            <person name="Singleton C.M."/>
            <person name="Petriglieri F."/>
            <person name="Kristensen J.M."/>
            <person name="Kirkegaard R.H."/>
            <person name="Michaelsen T.Y."/>
            <person name="Andersen M.H."/>
            <person name="Karst S.M."/>
            <person name="Dueholm M.S."/>
            <person name="Nielsen P.H."/>
            <person name="Albertsen M."/>
        </authorList>
    </citation>
    <scope>NUCLEOTIDE SEQUENCE [LARGE SCALE GENOMIC DNA]</scope>
    <source>
        <strain evidence="9">Lyne_18-Q3-R50-59_MAXAC.006</strain>
    </source>
</reference>
<dbReference type="EMBL" id="JADJZA010000009">
    <property type="protein sequence ID" value="MBK9298412.1"/>
    <property type="molecule type" value="Genomic_DNA"/>
</dbReference>